<feature type="domain" description="MULE transposase" evidence="1">
    <location>
        <begin position="145"/>
        <end position="242"/>
    </location>
</feature>
<accession>A0A0V1N7W2</accession>
<dbReference type="Proteomes" id="UP000054843">
    <property type="component" value="Unassembled WGS sequence"/>
</dbReference>
<dbReference type="AlphaFoldDB" id="A0A0V1N7W2"/>
<organism evidence="2 3">
    <name type="scientific">Trichinella papuae</name>
    <dbReference type="NCBI Taxonomy" id="268474"/>
    <lineage>
        <taxon>Eukaryota</taxon>
        <taxon>Metazoa</taxon>
        <taxon>Ecdysozoa</taxon>
        <taxon>Nematoda</taxon>
        <taxon>Enoplea</taxon>
        <taxon>Dorylaimia</taxon>
        <taxon>Trichinellida</taxon>
        <taxon>Trichinellidae</taxon>
        <taxon>Trichinella</taxon>
    </lineage>
</organism>
<evidence type="ECO:0000313" key="2">
    <source>
        <dbReference type="EMBL" id="KRZ80082.1"/>
    </source>
</evidence>
<dbReference type="EMBL" id="JYDO01000004">
    <property type="protein sequence ID" value="KRZ80082.1"/>
    <property type="molecule type" value="Genomic_DNA"/>
</dbReference>
<gene>
    <name evidence="2" type="ORF">T10_13377</name>
</gene>
<dbReference type="PANTHER" id="PTHR47160">
    <property type="entry name" value="PUTATIVE-RELATED"/>
    <property type="match status" value="1"/>
</dbReference>
<feature type="domain" description="MULE transposase" evidence="1">
    <location>
        <begin position="595"/>
        <end position="650"/>
    </location>
</feature>
<keyword evidence="3" id="KW-1185">Reference proteome</keyword>
<dbReference type="PANTHER" id="PTHR47160:SF10">
    <property type="entry name" value="MULE TRANSPOSASE DOMAIN-CONTAINING PROTEIN"/>
    <property type="match status" value="1"/>
</dbReference>
<dbReference type="InterPro" id="IPR018289">
    <property type="entry name" value="MULE_transposase_dom"/>
</dbReference>
<comment type="caution">
    <text evidence="2">The sequence shown here is derived from an EMBL/GenBank/DDBJ whole genome shotgun (WGS) entry which is preliminary data.</text>
</comment>
<dbReference type="Pfam" id="PF10551">
    <property type="entry name" value="MULE"/>
    <property type="match status" value="2"/>
</dbReference>
<dbReference type="STRING" id="268474.A0A0V1N7W2"/>
<evidence type="ECO:0000259" key="1">
    <source>
        <dbReference type="Pfam" id="PF10551"/>
    </source>
</evidence>
<proteinExistence type="predicted"/>
<dbReference type="OrthoDB" id="10034274at2759"/>
<protein>
    <recommendedName>
        <fullName evidence="1">MULE transposase domain-containing protein</fullName>
    </recommendedName>
</protein>
<name>A0A0V1N7W2_9BILA</name>
<evidence type="ECO:0000313" key="3">
    <source>
        <dbReference type="Proteomes" id="UP000054843"/>
    </source>
</evidence>
<reference evidence="2 3" key="1">
    <citation type="submission" date="2015-01" db="EMBL/GenBank/DDBJ databases">
        <title>Evolution of Trichinella species and genotypes.</title>
        <authorList>
            <person name="Korhonen P.K."/>
            <person name="Edoardo P."/>
            <person name="Giuseppe L.R."/>
            <person name="Gasser R.B."/>
        </authorList>
    </citation>
    <scope>NUCLEOTIDE SEQUENCE [LARGE SCALE GENOMIC DNA]</scope>
    <source>
        <strain evidence="2">ISS1980</strain>
    </source>
</reference>
<sequence>MLLATAFLPVPQVNTGVSLLEAGTTGNLLALFQYFRQEWMTHERLPLWNVYNVNIRTNNHLEGWHNRLNRKAGKIHNGLYELLQILIAEQGVMDTLIRQVLSGNATVGDLRRVNRVYVEKQQRVEQYTGEYTNEENLSILSEHSVWSMDGTFKIVPEWYQQMFTIHVFIAGKLVPLVYCLTVRKDLSAYREIFDHLILKAAALGVILQPQTVICDFETALIPALQGTFPGVQIQGCYFHFCQAVLRKVTDLGMRTSYIHEAATKKKVKMLLATAFLPLHDVPAAVELLGRDATGSVAALFNYFRAEWMPPDRLPLWNVYSVNIRTNNDLEGWHFKMNRLAGKRHLGFYELLQLLIDEQGSTETLNQQVTSGRVTANDINIKNKKYEQLQQRITALTAEYDGGTRTMEQFLKAVAYLGTFPGVQIQGCYFHFCQAVLRKVTDLGMRTSYIHEAATKKKVKMLLATAFLPLHDVPAAVELLGRDATGSVAALFNYFRAEWMPPDRLPLWNVYSVNIRTNNDLEGWHFKMNRLAGKRHLGFYELLQLLIDEQGSTETLNQQVTSGRVTANDINIKNKKYEQLQQRITALTAEYDGDLPTYSWIFEVLHSKAEKLGVQLDPAKFVCDFKTALIPAIQGSFPNIRVQGCFFHFCQAVLQQVGRLGLRTDYIHNQEIRKSKNANTNVLLGFEILNVGTSVKWKPCSSTSSGSGVAVRINIHLDGWHSCMNKRARKHHL</sequence>